<evidence type="ECO:0000313" key="1">
    <source>
        <dbReference type="EMBL" id="EOS08757.1"/>
    </source>
</evidence>
<dbReference type="Proteomes" id="UP000014200">
    <property type="component" value="Unassembled WGS sequence"/>
</dbReference>
<gene>
    <name evidence="1" type="ORF">C802_04368</name>
</gene>
<organism evidence="1 2">
    <name type="scientific">Phocaeicola sartorii</name>
    <dbReference type="NCBI Taxonomy" id="671267"/>
    <lineage>
        <taxon>Bacteria</taxon>
        <taxon>Pseudomonadati</taxon>
        <taxon>Bacteroidota</taxon>
        <taxon>Bacteroidia</taxon>
        <taxon>Bacteroidales</taxon>
        <taxon>Bacteroidaceae</taxon>
        <taxon>Phocaeicola</taxon>
    </lineage>
</organism>
<name>R9HXN6_9BACT</name>
<dbReference type="EMBL" id="ASSP01000032">
    <property type="protein sequence ID" value="EOS08757.1"/>
    <property type="molecule type" value="Genomic_DNA"/>
</dbReference>
<dbReference type="AlphaFoldDB" id="R9HXN6"/>
<protein>
    <submittedName>
        <fullName evidence="1">Uncharacterized protein</fullName>
    </submittedName>
</protein>
<reference evidence="1 2" key="1">
    <citation type="submission" date="2013-04" db="EMBL/GenBank/DDBJ databases">
        <title>The Genome Sequence of Bacteroides massiliensis dnLKV3.</title>
        <authorList>
            <consortium name="The Broad Institute Genomics Platform"/>
            <consortium name="The Broad Institute Genome Sequencing Center for Infectious Disease"/>
            <person name="Earl A."/>
            <person name="Xavier R."/>
            <person name="Kuhn K."/>
            <person name="Stappenbeck T."/>
            <person name="Walker B."/>
            <person name="Young S."/>
            <person name="Zeng Q."/>
            <person name="Gargeya S."/>
            <person name="Fitzgerald M."/>
            <person name="Haas B."/>
            <person name="Abouelleil A."/>
            <person name="Allen A.W."/>
            <person name="Alvarado L."/>
            <person name="Arachchi H.M."/>
            <person name="Berlin A.M."/>
            <person name="Chapman S.B."/>
            <person name="Gainer-Dewar J."/>
            <person name="Goldberg J."/>
            <person name="Griggs A."/>
            <person name="Gujja S."/>
            <person name="Hansen M."/>
            <person name="Howarth C."/>
            <person name="Imamovic A."/>
            <person name="Ireland A."/>
            <person name="Larimer J."/>
            <person name="McCowan C."/>
            <person name="Murphy C."/>
            <person name="Pearson M."/>
            <person name="Poon T.W."/>
            <person name="Priest M."/>
            <person name="Roberts A."/>
            <person name="Saif S."/>
            <person name="Shea T."/>
            <person name="Sisk P."/>
            <person name="Sykes S."/>
            <person name="Wortman J."/>
            <person name="Nusbaum C."/>
            <person name="Birren B."/>
        </authorList>
    </citation>
    <scope>NUCLEOTIDE SEQUENCE [LARGE SCALE GENOMIC DNA]</scope>
    <source>
        <strain evidence="2">dnLKV3</strain>
    </source>
</reference>
<dbReference type="STRING" id="1235788.C802_04368"/>
<proteinExistence type="predicted"/>
<keyword evidence="2" id="KW-1185">Reference proteome</keyword>
<evidence type="ECO:0000313" key="2">
    <source>
        <dbReference type="Proteomes" id="UP000014200"/>
    </source>
</evidence>
<accession>R9HXN6</accession>
<comment type="caution">
    <text evidence="1">The sequence shown here is derived from an EMBL/GenBank/DDBJ whole genome shotgun (WGS) entry which is preliminary data.</text>
</comment>
<sequence>MPVDNAFGCVTGYVLHDCGKITGSDEQFGGIKGNFSLGGAMFMDQLDETFEDLFLTADSFGFLLEKQVLGLVIEVQNKALNEIFEDLNAETVVPVLIKIFHGQAEPDEWLYTFFGDDNAWMLFQEMKEGGIQT</sequence>
<dbReference type="HOGENOM" id="CLU_1902493_0_0_10"/>